<dbReference type="NCBIfam" id="NF001490">
    <property type="entry name" value="PRK00346.1-4"/>
    <property type="match status" value="1"/>
</dbReference>
<organism evidence="11 12">
    <name type="scientific">Tectimicrobiota bacterium</name>
    <dbReference type="NCBI Taxonomy" id="2528274"/>
    <lineage>
        <taxon>Bacteria</taxon>
        <taxon>Pseudomonadati</taxon>
        <taxon>Nitrospinota/Tectimicrobiota group</taxon>
        <taxon>Candidatus Tectimicrobiota</taxon>
    </lineage>
</organism>
<protein>
    <recommendedName>
        <fullName evidence="9">5'-nucleotidase SurE</fullName>
        <ecNumber evidence="9">3.1.3.5</ecNumber>
    </recommendedName>
    <alternativeName>
        <fullName evidence="9">Nucleoside 5'-monophosphate phosphohydrolase</fullName>
    </alternativeName>
</protein>
<evidence type="ECO:0000256" key="3">
    <source>
        <dbReference type="ARBA" id="ARBA00004496"/>
    </source>
</evidence>
<dbReference type="NCBIfam" id="TIGR00087">
    <property type="entry name" value="surE"/>
    <property type="match status" value="1"/>
</dbReference>
<dbReference type="FunFam" id="3.40.1210.10:FF:000001">
    <property type="entry name" value="5'/3'-nucleotidase SurE"/>
    <property type="match status" value="1"/>
</dbReference>
<evidence type="ECO:0000259" key="10">
    <source>
        <dbReference type="Pfam" id="PF01975"/>
    </source>
</evidence>
<evidence type="ECO:0000313" key="12">
    <source>
        <dbReference type="Proteomes" id="UP000752292"/>
    </source>
</evidence>
<dbReference type="GO" id="GO:0000166">
    <property type="term" value="F:nucleotide binding"/>
    <property type="evidence" value="ECO:0007669"/>
    <property type="project" value="UniProtKB-KW"/>
</dbReference>
<keyword evidence="6 9" id="KW-0479">Metal-binding</keyword>
<feature type="binding site" evidence="9">
    <location>
        <position position="10"/>
    </location>
    <ligand>
        <name>a divalent metal cation</name>
        <dbReference type="ChEBI" id="CHEBI:60240"/>
    </ligand>
</feature>
<dbReference type="EMBL" id="JACQRX010000325">
    <property type="protein sequence ID" value="MBI4252286.1"/>
    <property type="molecule type" value="Genomic_DNA"/>
</dbReference>
<evidence type="ECO:0000256" key="8">
    <source>
        <dbReference type="ARBA" id="ARBA00022801"/>
    </source>
</evidence>
<feature type="binding site" evidence="9">
    <location>
        <position position="40"/>
    </location>
    <ligand>
        <name>a divalent metal cation</name>
        <dbReference type="ChEBI" id="CHEBI:60240"/>
    </ligand>
</feature>
<dbReference type="PANTHER" id="PTHR30457:SF12">
    <property type="entry name" value="5'_3'-NUCLEOTIDASE SURE"/>
    <property type="match status" value="1"/>
</dbReference>
<dbReference type="AlphaFoldDB" id="A0A932ZVT0"/>
<evidence type="ECO:0000256" key="2">
    <source>
        <dbReference type="ARBA" id="ARBA00001946"/>
    </source>
</evidence>
<evidence type="ECO:0000256" key="6">
    <source>
        <dbReference type="ARBA" id="ARBA00022723"/>
    </source>
</evidence>
<dbReference type="Gene3D" id="3.40.1210.10">
    <property type="entry name" value="Survival protein SurE-like phosphatase/nucleotidase"/>
    <property type="match status" value="1"/>
</dbReference>
<dbReference type="GO" id="GO:0008253">
    <property type="term" value="F:5'-nucleotidase activity"/>
    <property type="evidence" value="ECO:0007669"/>
    <property type="project" value="UniProtKB-UniRule"/>
</dbReference>
<dbReference type="InterPro" id="IPR036523">
    <property type="entry name" value="SurE-like_sf"/>
</dbReference>
<name>A0A932ZVT0_UNCTE</name>
<dbReference type="SUPFAM" id="SSF64167">
    <property type="entry name" value="SurE-like"/>
    <property type="match status" value="1"/>
</dbReference>
<dbReference type="EC" id="3.1.3.5" evidence="9"/>
<comment type="function">
    <text evidence="9">Nucleotidase that shows phosphatase activity on nucleoside 5'-monophosphates.</text>
</comment>
<evidence type="ECO:0000256" key="5">
    <source>
        <dbReference type="ARBA" id="ARBA00022490"/>
    </source>
</evidence>
<dbReference type="NCBIfam" id="NF001492">
    <property type="entry name" value="PRK00346.2-2"/>
    <property type="match status" value="1"/>
</dbReference>
<dbReference type="HAMAP" id="MF_00060">
    <property type="entry name" value="SurE"/>
    <property type="match status" value="1"/>
</dbReference>
<feature type="domain" description="Survival protein SurE-like phosphatase/nucleotidase" evidence="10">
    <location>
        <begin position="4"/>
        <end position="187"/>
    </location>
</feature>
<comment type="cofactor">
    <cofactor evidence="2">
        <name>Mg(2+)</name>
        <dbReference type="ChEBI" id="CHEBI:18420"/>
    </cofactor>
</comment>
<dbReference type="Pfam" id="PF01975">
    <property type="entry name" value="SurE"/>
    <property type="match status" value="1"/>
</dbReference>
<accession>A0A932ZVT0</accession>
<keyword evidence="7 9" id="KW-0547">Nucleotide-binding</keyword>
<feature type="binding site" evidence="9">
    <location>
        <position position="9"/>
    </location>
    <ligand>
        <name>a divalent metal cation</name>
        <dbReference type="ChEBI" id="CHEBI:60240"/>
    </ligand>
</feature>
<dbReference type="GO" id="GO:0004309">
    <property type="term" value="F:exopolyphosphatase activity"/>
    <property type="evidence" value="ECO:0007669"/>
    <property type="project" value="TreeGrafter"/>
</dbReference>
<dbReference type="GO" id="GO:0008254">
    <property type="term" value="F:3'-nucleotidase activity"/>
    <property type="evidence" value="ECO:0007669"/>
    <property type="project" value="TreeGrafter"/>
</dbReference>
<dbReference type="GO" id="GO:0005737">
    <property type="term" value="C:cytoplasm"/>
    <property type="evidence" value="ECO:0007669"/>
    <property type="project" value="UniProtKB-SubCell"/>
</dbReference>
<proteinExistence type="inferred from homology"/>
<keyword evidence="8 9" id="KW-0378">Hydrolase</keyword>
<evidence type="ECO:0000256" key="9">
    <source>
        <dbReference type="HAMAP-Rule" id="MF_00060"/>
    </source>
</evidence>
<dbReference type="NCBIfam" id="NF001489">
    <property type="entry name" value="PRK00346.1-3"/>
    <property type="match status" value="1"/>
</dbReference>
<dbReference type="Proteomes" id="UP000752292">
    <property type="component" value="Unassembled WGS sequence"/>
</dbReference>
<feature type="binding site" evidence="9">
    <location>
        <position position="93"/>
    </location>
    <ligand>
        <name>a divalent metal cation</name>
        <dbReference type="ChEBI" id="CHEBI:60240"/>
    </ligand>
</feature>
<comment type="subcellular location">
    <subcellularLocation>
        <location evidence="3 9">Cytoplasm</location>
    </subcellularLocation>
</comment>
<sequence length="251" mass="27332">MVRILLTNDDGITAPGLRALHAAVSPLGEVTVMAPDREQSAAGHSLSLHRPLRIDRLEEGWYAVDGTPTDCVNLALNGLLKDRRPEIVLSGINRGANLGDDITYSGTVAAAMEATLLGLPAVAFSVAYEPGQPSRYELAAAFARKLAAEVLRRGLKKGVLLNVNVPNVPETECAGVRVTRQGKRIYGDAIVEKIDPRGREYYWIGGNGLSWVEEPDTDFDAVAHGSISVTPIRLDLTDFDAMRELDRWDFR</sequence>
<comment type="similarity">
    <text evidence="4 9">Belongs to the SurE nucleotidase family.</text>
</comment>
<comment type="catalytic activity">
    <reaction evidence="1 9">
        <text>a ribonucleoside 5'-phosphate + H2O = a ribonucleoside + phosphate</text>
        <dbReference type="Rhea" id="RHEA:12484"/>
        <dbReference type="ChEBI" id="CHEBI:15377"/>
        <dbReference type="ChEBI" id="CHEBI:18254"/>
        <dbReference type="ChEBI" id="CHEBI:43474"/>
        <dbReference type="ChEBI" id="CHEBI:58043"/>
        <dbReference type="EC" id="3.1.3.5"/>
    </reaction>
</comment>
<gene>
    <name evidence="9 11" type="primary">surE</name>
    <name evidence="11" type="ORF">HY618_07485</name>
</gene>
<dbReference type="InterPro" id="IPR030048">
    <property type="entry name" value="SurE"/>
</dbReference>
<reference evidence="11" key="1">
    <citation type="submission" date="2020-07" db="EMBL/GenBank/DDBJ databases">
        <title>Huge and variable diversity of episymbiotic CPR bacteria and DPANN archaea in groundwater ecosystems.</title>
        <authorList>
            <person name="He C.Y."/>
            <person name="Keren R."/>
            <person name="Whittaker M."/>
            <person name="Farag I.F."/>
            <person name="Doudna J."/>
            <person name="Cate J.H.D."/>
            <person name="Banfield J.F."/>
        </authorList>
    </citation>
    <scope>NUCLEOTIDE SEQUENCE</scope>
    <source>
        <strain evidence="11">NC_groundwater_1370_Ag_S-0.2um_69_93</strain>
    </source>
</reference>
<dbReference type="GO" id="GO:0046872">
    <property type="term" value="F:metal ion binding"/>
    <property type="evidence" value="ECO:0007669"/>
    <property type="project" value="UniProtKB-UniRule"/>
</dbReference>
<evidence type="ECO:0000256" key="7">
    <source>
        <dbReference type="ARBA" id="ARBA00022741"/>
    </source>
</evidence>
<evidence type="ECO:0000256" key="4">
    <source>
        <dbReference type="ARBA" id="ARBA00011062"/>
    </source>
</evidence>
<evidence type="ECO:0000256" key="1">
    <source>
        <dbReference type="ARBA" id="ARBA00000815"/>
    </source>
</evidence>
<comment type="cofactor">
    <cofactor evidence="9">
        <name>a divalent metal cation</name>
        <dbReference type="ChEBI" id="CHEBI:60240"/>
    </cofactor>
    <text evidence="9">Binds 1 divalent metal cation per subunit.</text>
</comment>
<dbReference type="PANTHER" id="PTHR30457">
    <property type="entry name" value="5'-NUCLEOTIDASE SURE"/>
    <property type="match status" value="1"/>
</dbReference>
<keyword evidence="5 9" id="KW-0963">Cytoplasm</keyword>
<dbReference type="InterPro" id="IPR002828">
    <property type="entry name" value="SurE-like_Pase/nucleotidase"/>
</dbReference>
<evidence type="ECO:0000313" key="11">
    <source>
        <dbReference type="EMBL" id="MBI4252286.1"/>
    </source>
</evidence>
<comment type="caution">
    <text evidence="11">The sequence shown here is derived from an EMBL/GenBank/DDBJ whole genome shotgun (WGS) entry which is preliminary data.</text>
</comment>